<dbReference type="InterPro" id="IPR036890">
    <property type="entry name" value="HATPase_C_sf"/>
</dbReference>
<dbReference type="Proteomes" id="UP000002640">
    <property type="component" value="Unassembled WGS sequence"/>
</dbReference>
<dbReference type="EMBL" id="JH159156">
    <property type="protein sequence ID" value="EGZ14089.1"/>
    <property type="molecule type" value="Genomic_DNA"/>
</dbReference>
<dbReference type="KEGG" id="psoj:PHYSODRAFT_352016"/>
<protein>
    <submittedName>
        <fullName evidence="1">Uncharacterized protein</fullName>
    </submittedName>
</protein>
<sequence length="462" mass="50768">MQRKRKDRGAQFIRGNLELLGFGTRRDALVQAVKELFENALDATQSLGSDCSWDDAPLELLRVNVKLNEDTGCIDIVQLSVPDACLKITTTSSSDGILYVQLRIDPDSEETAVVKKVAHFVVDEEHQHFSGTEMRLSIPCPGDTHNIESAADSLALYFQSLRYTAPPFVGVQFDFDVGEVSISVVCQHGEESIDRFATELGESVDDILYAVHDEELVSTSCVALMLGEMDPRGQSNIEICLLRYANHAPLINGEDFFICGISKGVKSCKLWKKYGLRCQRSSSHLVNQLVATPLRASATQLTGKADARTRLVLAIDISVAGSEHSSGLKYERPEVNSKQSNMSAIGALRELEKDKKGPNNAGLKELFLNLPTRIRQSGPVKGGINFAVKSWKTSGRWLWVLSTTLLVTLVPLSIEMLREEQTNEVVKDLVSKGFSYNQIQGMGYMVAQPQSTLSTPAEGAAQ</sequence>
<keyword evidence="2" id="KW-1185">Reference proteome</keyword>
<dbReference type="InParanoid" id="G4ZR09"/>
<evidence type="ECO:0000313" key="1">
    <source>
        <dbReference type="EMBL" id="EGZ14089.1"/>
    </source>
</evidence>
<proteinExistence type="predicted"/>
<gene>
    <name evidence="1" type="ORF">PHYSODRAFT_352016</name>
</gene>
<organism evidence="1 2">
    <name type="scientific">Phytophthora sojae (strain P6497)</name>
    <name type="common">Soybean stem and root rot agent</name>
    <name type="synonym">Phytophthora megasperma f. sp. glycines</name>
    <dbReference type="NCBI Taxonomy" id="1094619"/>
    <lineage>
        <taxon>Eukaryota</taxon>
        <taxon>Sar</taxon>
        <taxon>Stramenopiles</taxon>
        <taxon>Oomycota</taxon>
        <taxon>Peronosporomycetes</taxon>
        <taxon>Peronosporales</taxon>
        <taxon>Peronosporaceae</taxon>
        <taxon>Phytophthora</taxon>
    </lineage>
</organism>
<dbReference type="RefSeq" id="XP_009531518.1">
    <property type="nucleotide sequence ID" value="XM_009533223.1"/>
</dbReference>
<dbReference type="SMR" id="G4ZR09"/>
<dbReference type="OMA" id="DIVCADT"/>
<dbReference type="GeneID" id="20649256"/>
<dbReference type="Gene3D" id="3.30.565.10">
    <property type="entry name" value="Histidine kinase-like ATPase, C-terminal domain"/>
    <property type="match status" value="1"/>
</dbReference>
<reference evidence="1 2" key="1">
    <citation type="journal article" date="2006" name="Science">
        <title>Phytophthora genome sequences uncover evolutionary origins and mechanisms of pathogenesis.</title>
        <authorList>
            <person name="Tyler B.M."/>
            <person name="Tripathy S."/>
            <person name="Zhang X."/>
            <person name="Dehal P."/>
            <person name="Jiang R.H."/>
            <person name="Aerts A."/>
            <person name="Arredondo F.D."/>
            <person name="Baxter L."/>
            <person name="Bensasson D."/>
            <person name="Beynon J.L."/>
            <person name="Chapman J."/>
            <person name="Damasceno C.M."/>
            <person name="Dorrance A.E."/>
            <person name="Dou D."/>
            <person name="Dickerman A.W."/>
            <person name="Dubchak I.L."/>
            <person name="Garbelotto M."/>
            <person name="Gijzen M."/>
            <person name="Gordon S.G."/>
            <person name="Govers F."/>
            <person name="Grunwald N.J."/>
            <person name="Huang W."/>
            <person name="Ivors K.L."/>
            <person name="Jones R.W."/>
            <person name="Kamoun S."/>
            <person name="Krampis K."/>
            <person name="Lamour K.H."/>
            <person name="Lee M.K."/>
            <person name="McDonald W.H."/>
            <person name="Medina M."/>
            <person name="Meijer H.J."/>
            <person name="Nordberg E.K."/>
            <person name="Maclean D.J."/>
            <person name="Ospina-Giraldo M.D."/>
            <person name="Morris P.F."/>
            <person name="Phuntumart V."/>
            <person name="Putnam N.H."/>
            <person name="Rash S."/>
            <person name="Rose J.K."/>
            <person name="Sakihama Y."/>
            <person name="Salamov A.A."/>
            <person name="Savidor A."/>
            <person name="Scheuring C.F."/>
            <person name="Smith B.M."/>
            <person name="Sobral B.W."/>
            <person name="Terry A."/>
            <person name="Torto-Alalibo T.A."/>
            <person name="Win J."/>
            <person name="Xu Z."/>
            <person name="Zhang H."/>
            <person name="Grigoriev I.V."/>
            <person name="Rokhsar D.S."/>
            <person name="Boore J.L."/>
        </authorList>
    </citation>
    <scope>NUCLEOTIDE SEQUENCE [LARGE SCALE GENOMIC DNA]</scope>
    <source>
        <strain evidence="1 2">P6497</strain>
    </source>
</reference>
<accession>G4ZR09</accession>
<evidence type="ECO:0000313" key="2">
    <source>
        <dbReference type="Proteomes" id="UP000002640"/>
    </source>
</evidence>
<name>G4ZR09_PHYSP</name>
<dbReference type="AlphaFoldDB" id="G4ZR09"/>
<dbReference type="CDD" id="cd22884">
    <property type="entry name" value="TOM22"/>
    <property type="match status" value="1"/>
</dbReference>